<evidence type="ECO:0000256" key="1">
    <source>
        <dbReference type="SAM" id="MobiDB-lite"/>
    </source>
</evidence>
<feature type="compositionally biased region" description="Low complexity" evidence="1">
    <location>
        <begin position="11"/>
        <end position="29"/>
    </location>
</feature>
<protein>
    <submittedName>
        <fullName evidence="2">Uncharacterized protein</fullName>
    </submittedName>
</protein>
<name>A0ABP6RQ84_9PSEU</name>
<comment type="caution">
    <text evidence="2">The sequence shown here is derived from an EMBL/GenBank/DDBJ whole genome shotgun (WGS) entry which is preliminary data.</text>
</comment>
<accession>A0ABP6RQ84</accession>
<sequence>MNLSAPDHPTRTAPAPRVVAPRAPVAPVAFLAPGPEAEVPETQRRSAERDGELLRAPFTPGAADDR</sequence>
<evidence type="ECO:0000313" key="3">
    <source>
        <dbReference type="Proteomes" id="UP001500483"/>
    </source>
</evidence>
<dbReference type="EMBL" id="BAAAYK010000038">
    <property type="protein sequence ID" value="GAA3357698.1"/>
    <property type="molecule type" value="Genomic_DNA"/>
</dbReference>
<feature type="compositionally biased region" description="Basic and acidic residues" evidence="1">
    <location>
        <begin position="41"/>
        <end position="53"/>
    </location>
</feature>
<evidence type="ECO:0000313" key="2">
    <source>
        <dbReference type="EMBL" id="GAA3357698.1"/>
    </source>
</evidence>
<feature type="region of interest" description="Disordered" evidence="1">
    <location>
        <begin position="1"/>
        <end position="66"/>
    </location>
</feature>
<reference evidence="3" key="1">
    <citation type="journal article" date="2019" name="Int. J. Syst. Evol. Microbiol.">
        <title>The Global Catalogue of Microorganisms (GCM) 10K type strain sequencing project: providing services to taxonomists for standard genome sequencing and annotation.</title>
        <authorList>
            <consortium name="The Broad Institute Genomics Platform"/>
            <consortium name="The Broad Institute Genome Sequencing Center for Infectious Disease"/>
            <person name="Wu L."/>
            <person name="Ma J."/>
        </authorList>
    </citation>
    <scope>NUCLEOTIDE SEQUENCE [LARGE SCALE GENOMIC DNA]</scope>
    <source>
        <strain evidence="3">JCM 9687</strain>
    </source>
</reference>
<organism evidence="2 3">
    <name type="scientific">Saccharopolyspora gregorii</name>
    <dbReference type="NCBI Taxonomy" id="33914"/>
    <lineage>
        <taxon>Bacteria</taxon>
        <taxon>Bacillati</taxon>
        <taxon>Actinomycetota</taxon>
        <taxon>Actinomycetes</taxon>
        <taxon>Pseudonocardiales</taxon>
        <taxon>Pseudonocardiaceae</taxon>
        <taxon>Saccharopolyspora</taxon>
    </lineage>
</organism>
<keyword evidence="3" id="KW-1185">Reference proteome</keyword>
<dbReference type="Proteomes" id="UP001500483">
    <property type="component" value="Unassembled WGS sequence"/>
</dbReference>
<gene>
    <name evidence="2" type="ORF">GCM10020366_26790</name>
</gene>
<dbReference type="RefSeq" id="WP_224965869.1">
    <property type="nucleotide sequence ID" value="NZ_BAAAYK010000038.1"/>
</dbReference>
<proteinExistence type="predicted"/>